<comment type="pathway">
    <text evidence="1 11">Purine metabolism; 7-cyano-7-deazaguanine biosynthesis.</text>
</comment>
<feature type="binding site" evidence="11">
    <location>
        <begin position="7"/>
        <end position="17"/>
    </location>
    <ligand>
        <name>ATP</name>
        <dbReference type="ChEBI" id="CHEBI:30616"/>
    </ligand>
</feature>
<feature type="binding site" evidence="11">
    <location>
        <position position="189"/>
    </location>
    <ligand>
        <name>Zn(2+)</name>
        <dbReference type="ChEBI" id="CHEBI:29105"/>
    </ligand>
</feature>
<dbReference type="PANTHER" id="PTHR42914">
    <property type="entry name" value="7-CYANO-7-DEAZAGUANINE SYNTHASE"/>
    <property type="match status" value="1"/>
</dbReference>
<accession>A0A328PG93</accession>
<comment type="similarity">
    <text evidence="8 11">Belongs to the QueC family.</text>
</comment>
<dbReference type="GO" id="GO:0008270">
    <property type="term" value="F:zinc ion binding"/>
    <property type="evidence" value="ECO:0007669"/>
    <property type="project" value="UniProtKB-UniRule"/>
</dbReference>
<keyword evidence="13" id="KW-1185">Reference proteome</keyword>
<comment type="catalytic activity">
    <reaction evidence="10 11">
        <text>7-carboxy-7-carbaguanine + NH4(+) + 2 ATP = 7-cyano-7-carbaguanine + 2 AMP + 2 diphosphate + 2 H(+)</text>
        <dbReference type="Rhea" id="RHEA:27982"/>
        <dbReference type="ChEBI" id="CHEBI:15378"/>
        <dbReference type="ChEBI" id="CHEBI:28938"/>
        <dbReference type="ChEBI" id="CHEBI:30616"/>
        <dbReference type="ChEBI" id="CHEBI:33019"/>
        <dbReference type="ChEBI" id="CHEBI:45075"/>
        <dbReference type="ChEBI" id="CHEBI:61036"/>
        <dbReference type="ChEBI" id="CHEBI:456215"/>
        <dbReference type="EC" id="6.3.4.20"/>
    </reaction>
</comment>
<comment type="cofactor">
    <cofactor evidence="11">
        <name>Zn(2+)</name>
        <dbReference type="ChEBI" id="CHEBI:29105"/>
    </cofactor>
    <text evidence="11">Binds 1 zinc ion per subunit.</text>
</comment>
<comment type="function">
    <text evidence="7 11">Catalyzes the ATP-dependent conversion of 7-carboxy-7-deazaguanine (CDG) to 7-cyano-7-deazaguanine (preQ(0)).</text>
</comment>
<dbReference type="NCBIfam" id="TIGR00364">
    <property type="entry name" value="7-cyano-7-deazaguanine synthase QueC"/>
    <property type="match status" value="1"/>
</dbReference>
<dbReference type="GO" id="GO:0016879">
    <property type="term" value="F:ligase activity, forming carbon-nitrogen bonds"/>
    <property type="evidence" value="ECO:0007669"/>
    <property type="project" value="UniProtKB-UniRule"/>
</dbReference>
<dbReference type="Gene3D" id="3.40.50.620">
    <property type="entry name" value="HUPs"/>
    <property type="match status" value="1"/>
</dbReference>
<evidence type="ECO:0000256" key="9">
    <source>
        <dbReference type="ARBA" id="ARBA00039149"/>
    </source>
</evidence>
<dbReference type="InterPro" id="IPR014729">
    <property type="entry name" value="Rossmann-like_a/b/a_fold"/>
</dbReference>
<protein>
    <recommendedName>
        <fullName evidence="9 11">7-cyano-7-deazaguanine synthase</fullName>
        <ecNumber evidence="9 11">6.3.4.20</ecNumber>
    </recommendedName>
    <alternativeName>
        <fullName evidence="11">7-cyano-7-carbaguanine synthase</fullName>
    </alternativeName>
    <alternativeName>
        <fullName evidence="11">Archaeosine biosynthesis protein QueC</fullName>
    </alternativeName>
    <alternativeName>
        <fullName evidence="11">PreQ(0) synthase</fullName>
    </alternativeName>
</protein>
<dbReference type="AlphaFoldDB" id="A0A328PG93"/>
<evidence type="ECO:0000256" key="11">
    <source>
        <dbReference type="HAMAP-Rule" id="MF_01633"/>
    </source>
</evidence>
<sequence length="223" mass="25013">MKAISILSGGLDSTVATVKFAEKYDIHAITFDYGQRSAMMEIEASKIISKTYGFKHHVIKLPWLGKLGGSALTTKNRIPKPTMDELESDVAKETARMVWVPGRNLVFTSIGAAYADAIDARAIIVGWDKEEARTFPDNSWRFLRAFNKLLEVGVLADVKVEAPLINYTKKEIVEEGHRLKAPLEVTYSCYEGGRLHCGLCESCMRRKRAFKFAGIEDPTVYKF</sequence>
<evidence type="ECO:0000256" key="3">
    <source>
        <dbReference type="ARBA" id="ARBA00022723"/>
    </source>
</evidence>
<evidence type="ECO:0000256" key="5">
    <source>
        <dbReference type="ARBA" id="ARBA00022833"/>
    </source>
</evidence>
<dbReference type="PIRSF" id="PIRSF006293">
    <property type="entry name" value="ExsB"/>
    <property type="match status" value="1"/>
</dbReference>
<evidence type="ECO:0000256" key="1">
    <source>
        <dbReference type="ARBA" id="ARBA00005061"/>
    </source>
</evidence>
<gene>
    <name evidence="11 12" type="primary">queC</name>
    <name evidence="12" type="ORF">DPC56_01600</name>
</gene>
<dbReference type="PANTHER" id="PTHR42914:SF1">
    <property type="entry name" value="7-CYANO-7-DEAZAGUANINE SYNTHASE"/>
    <property type="match status" value="1"/>
</dbReference>
<dbReference type="HAMAP" id="MF_01633">
    <property type="entry name" value="QueC"/>
    <property type="match status" value="1"/>
</dbReference>
<dbReference type="CDD" id="cd01995">
    <property type="entry name" value="QueC-like"/>
    <property type="match status" value="1"/>
</dbReference>
<keyword evidence="6 11" id="KW-0067">ATP-binding</keyword>
<reference evidence="12 13" key="1">
    <citation type="submission" date="2018-06" db="EMBL/GenBank/DDBJ databases">
        <title>Draft genome sequence of hyperthermophilic methanogen Methanothermobacter tenebrarum sp. MCM-B 1447.</title>
        <authorList>
            <person name="Pore S.D."/>
            <person name="Dagar S."/>
            <person name="Dhakephalkar P.K."/>
        </authorList>
    </citation>
    <scope>NUCLEOTIDE SEQUENCE [LARGE SCALE GENOMIC DNA]</scope>
    <source>
        <strain evidence="12 13">MCM B 1447</strain>
    </source>
</reference>
<organism evidence="12 13">
    <name type="scientific">Methanothermobacter tenebrarum</name>
    <dbReference type="NCBI Taxonomy" id="680118"/>
    <lineage>
        <taxon>Archaea</taxon>
        <taxon>Methanobacteriati</taxon>
        <taxon>Methanobacteriota</taxon>
        <taxon>Methanomada group</taxon>
        <taxon>Methanobacteria</taxon>
        <taxon>Methanobacteriales</taxon>
        <taxon>Methanobacteriaceae</taxon>
        <taxon>Methanothermobacter</taxon>
    </lineage>
</organism>
<feature type="binding site" evidence="11">
    <location>
        <position position="203"/>
    </location>
    <ligand>
        <name>Zn(2+)</name>
        <dbReference type="ChEBI" id="CHEBI:29105"/>
    </ligand>
</feature>
<dbReference type="SUPFAM" id="SSF52402">
    <property type="entry name" value="Adenine nucleotide alpha hydrolases-like"/>
    <property type="match status" value="1"/>
</dbReference>
<proteinExistence type="inferred from homology"/>
<dbReference type="InterPro" id="IPR018317">
    <property type="entry name" value="QueC"/>
</dbReference>
<dbReference type="EMBL" id="QLOE01000002">
    <property type="protein sequence ID" value="RAO79502.1"/>
    <property type="molecule type" value="Genomic_DNA"/>
</dbReference>
<evidence type="ECO:0000256" key="10">
    <source>
        <dbReference type="ARBA" id="ARBA00047890"/>
    </source>
</evidence>
<evidence type="ECO:0000256" key="4">
    <source>
        <dbReference type="ARBA" id="ARBA00022741"/>
    </source>
</evidence>
<evidence type="ECO:0000256" key="8">
    <source>
        <dbReference type="ARBA" id="ARBA00037993"/>
    </source>
</evidence>
<dbReference type="GO" id="GO:0005524">
    <property type="term" value="F:ATP binding"/>
    <property type="evidence" value="ECO:0007669"/>
    <property type="project" value="UniProtKB-UniRule"/>
</dbReference>
<evidence type="ECO:0000256" key="7">
    <source>
        <dbReference type="ARBA" id="ARBA00037768"/>
    </source>
</evidence>
<feature type="binding site" evidence="11">
    <location>
        <position position="200"/>
    </location>
    <ligand>
        <name>Zn(2+)</name>
        <dbReference type="ChEBI" id="CHEBI:29105"/>
    </ligand>
</feature>
<dbReference type="RefSeq" id="WP_112093331.1">
    <property type="nucleotide sequence ID" value="NZ_QLOE01000002.1"/>
</dbReference>
<evidence type="ECO:0000256" key="6">
    <source>
        <dbReference type="ARBA" id="ARBA00022840"/>
    </source>
</evidence>
<comment type="caution">
    <text evidence="12">The sequence shown here is derived from an EMBL/GenBank/DDBJ whole genome shotgun (WGS) entry which is preliminary data.</text>
</comment>
<dbReference type="Proteomes" id="UP000249782">
    <property type="component" value="Unassembled WGS sequence"/>
</dbReference>
<evidence type="ECO:0000313" key="13">
    <source>
        <dbReference type="Proteomes" id="UP000249782"/>
    </source>
</evidence>
<keyword evidence="5 11" id="KW-0862">Zinc</keyword>
<keyword evidence="3 11" id="KW-0479">Metal-binding</keyword>
<dbReference type="OrthoDB" id="6532at2157"/>
<dbReference type="UniPathway" id="UPA00391"/>
<dbReference type="EC" id="6.3.4.20" evidence="9 11"/>
<dbReference type="Pfam" id="PF06508">
    <property type="entry name" value="QueC"/>
    <property type="match status" value="1"/>
</dbReference>
<evidence type="ECO:0000256" key="2">
    <source>
        <dbReference type="ARBA" id="ARBA00022598"/>
    </source>
</evidence>
<keyword evidence="2 11" id="KW-0436">Ligase</keyword>
<feature type="binding site" evidence="11">
    <location>
        <position position="197"/>
    </location>
    <ligand>
        <name>Zn(2+)</name>
        <dbReference type="ChEBI" id="CHEBI:29105"/>
    </ligand>
</feature>
<evidence type="ECO:0000313" key="12">
    <source>
        <dbReference type="EMBL" id="RAO79502.1"/>
    </source>
</evidence>
<name>A0A328PG93_9EURY</name>
<keyword evidence="4 11" id="KW-0547">Nucleotide-binding</keyword>